<comment type="similarity">
    <text evidence="2">Belongs to the amino acid-polyamine-organocation (APC) superfamily. Spore germination protein (SGP) (TC 2.A.3.9) family.</text>
</comment>
<dbReference type="RefSeq" id="WP_378930813.1">
    <property type="nucleotide sequence ID" value="NZ_JBHLVO010000002.1"/>
</dbReference>
<comment type="caution">
    <text evidence="9">The sequence shown here is derived from an EMBL/GenBank/DDBJ whole genome shotgun (WGS) entry which is preliminary data.</text>
</comment>
<keyword evidence="3" id="KW-0813">Transport</keyword>
<name>A0ABV6GAB9_9BACI</name>
<reference evidence="9 10" key="1">
    <citation type="submission" date="2024-09" db="EMBL/GenBank/DDBJ databases">
        <authorList>
            <person name="Sun Q."/>
            <person name="Mori K."/>
        </authorList>
    </citation>
    <scope>NUCLEOTIDE SEQUENCE [LARGE SCALE GENOMIC DNA]</scope>
    <source>
        <strain evidence="9 10">CCM 7228</strain>
    </source>
</reference>
<evidence type="ECO:0000256" key="2">
    <source>
        <dbReference type="ARBA" id="ARBA00007998"/>
    </source>
</evidence>
<evidence type="ECO:0000256" key="3">
    <source>
        <dbReference type="ARBA" id="ARBA00022448"/>
    </source>
</evidence>
<evidence type="ECO:0000256" key="4">
    <source>
        <dbReference type="ARBA" id="ARBA00022544"/>
    </source>
</evidence>
<comment type="subcellular location">
    <subcellularLocation>
        <location evidence="1">Membrane</location>
        <topology evidence="1">Multi-pass membrane protein</topology>
    </subcellularLocation>
</comment>
<feature type="transmembrane region" description="Helical" evidence="8">
    <location>
        <begin position="64"/>
        <end position="90"/>
    </location>
</feature>
<evidence type="ECO:0000313" key="9">
    <source>
        <dbReference type="EMBL" id="MFC0270637.1"/>
    </source>
</evidence>
<feature type="transmembrane region" description="Helical" evidence="8">
    <location>
        <begin position="299"/>
        <end position="319"/>
    </location>
</feature>
<evidence type="ECO:0000256" key="6">
    <source>
        <dbReference type="ARBA" id="ARBA00022989"/>
    </source>
</evidence>
<evidence type="ECO:0000256" key="7">
    <source>
        <dbReference type="ARBA" id="ARBA00023136"/>
    </source>
</evidence>
<evidence type="ECO:0000256" key="1">
    <source>
        <dbReference type="ARBA" id="ARBA00004141"/>
    </source>
</evidence>
<feature type="transmembrane region" description="Helical" evidence="8">
    <location>
        <begin position="262"/>
        <end position="287"/>
    </location>
</feature>
<dbReference type="Proteomes" id="UP001589854">
    <property type="component" value="Unassembled WGS sequence"/>
</dbReference>
<evidence type="ECO:0000256" key="8">
    <source>
        <dbReference type="SAM" id="Phobius"/>
    </source>
</evidence>
<keyword evidence="6 8" id="KW-1133">Transmembrane helix</keyword>
<keyword evidence="4" id="KW-0309">Germination</keyword>
<gene>
    <name evidence="9" type="ORF">ACFFIX_04110</name>
</gene>
<dbReference type="Pfam" id="PF03845">
    <property type="entry name" value="Spore_permease"/>
    <property type="match status" value="1"/>
</dbReference>
<evidence type="ECO:0000256" key="5">
    <source>
        <dbReference type="ARBA" id="ARBA00022692"/>
    </source>
</evidence>
<feature type="transmembrane region" description="Helical" evidence="8">
    <location>
        <begin position="34"/>
        <end position="52"/>
    </location>
</feature>
<feature type="transmembrane region" description="Helical" evidence="8">
    <location>
        <begin position="179"/>
        <end position="202"/>
    </location>
</feature>
<dbReference type="InterPro" id="IPR004761">
    <property type="entry name" value="Spore_GerAB"/>
</dbReference>
<feature type="transmembrane region" description="Helical" evidence="8">
    <location>
        <begin position="331"/>
        <end position="351"/>
    </location>
</feature>
<feature type="transmembrane region" description="Helical" evidence="8">
    <location>
        <begin position="141"/>
        <end position="159"/>
    </location>
</feature>
<evidence type="ECO:0000313" key="10">
    <source>
        <dbReference type="Proteomes" id="UP001589854"/>
    </source>
</evidence>
<keyword evidence="7 8" id="KW-0472">Membrane</keyword>
<dbReference type="PANTHER" id="PTHR34975">
    <property type="entry name" value="SPORE GERMINATION PROTEIN A2"/>
    <property type="match status" value="1"/>
</dbReference>
<sequence length="364" mass="40865">MVKISKGQLLALIILYEIGSTTLYALGIEAKQDAWLAILIAMIVGWGLLWIYTQIQQAYPDQHLGNIFVPVCGKWIGSSLVLLYALYFFVDASFNFWEFGDTTVLLVLDGTPLSPILVVTLIVMMYAVFLGIEVIARTGEIFIPYVLFLLVSIFVLVILSGRPEFSRLQPIVENGMMPVIHAAIPQIVSFPFGEVIVFLVYWKYVDVKRGIFKTSLIAVSISGTILMIASIMMITTLGVELTSFTTIPLRELIMAENLRIDALVVISFFIGGFFKMTLNFYASVLLIQSLFSIQNLKWIILPAGICILGFSMTIFPNIVVQRWLGFEIMNVYIHPVLQVIIPCLLLLIIWLKQKVRGRSLKAPL</sequence>
<dbReference type="EMBL" id="JBHLVO010000002">
    <property type="protein sequence ID" value="MFC0270637.1"/>
    <property type="molecule type" value="Genomic_DNA"/>
</dbReference>
<dbReference type="NCBIfam" id="TIGR00912">
    <property type="entry name" value="2A0309"/>
    <property type="match status" value="1"/>
</dbReference>
<feature type="transmembrane region" description="Helical" evidence="8">
    <location>
        <begin position="110"/>
        <end position="129"/>
    </location>
</feature>
<feature type="transmembrane region" description="Helical" evidence="8">
    <location>
        <begin position="9"/>
        <end position="28"/>
    </location>
</feature>
<feature type="transmembrane region" description="Helical" evidence="8">
    <location>
        <begin position="214"/>
        <end position="234"/>
    </location>
</feature>
<organism evidence="9 10">
    <name type="scientific">Metabacillus herbersteinensis</name>
    <dbReference type="NCBI Taxonomy" id="283816"/>
    <lineage>
        <taxon>Bacteria</taxon>
        <taxon>Bacillati</taxon>
        <taxon>Bacillota</taxon>
        <taxon>Bacilli</taxon>
        <taxon>Bacillales</taxon>
        <taxon>Bacillaceae</taxon>
        <taxon>Metabacillus</taxon>
    </lineage>
</organism>
<protein>
    <submittedName>
        <fullName evidence="9">GerAB/ArcD/ProY family transporter</fullName>
    </submittedName>
</protein>
<keyword evidence="10" id="KW-1185">Reference proteome</keyword>
<dbReference type="PANTHER" id="PTHR34975:SF2">
    <property type="entry name" value="SPORE GERMINATION PROTEIN A2"/>
    <property type="match status" value="1"/>
</dbReference>
<keyword evidence="5 8" id="KW-0812">Transmembrane</keyword>
<accession>A0ABV6GAB9</accession>
<proteinExistence type="inferred from homology"/>